<feature type="domain" description="Teneurin-like YD-shell" evidence="5">
    <location>
        <begin position="973"/>
        <end position="1131"/>
    </location>
</feature>
<feature type="compositionally biased region" description="Low complexity" evidence="2">
    <location>
        <begin position="212"/>
        <end position="226"/>
    </location>
</feature>
<dbReference type="InterPro" id="IPR045351">
    <property type="entry name" value="DUF6531"/>
</dbReference>
<dbReference type="Pfam" id="PF25023">
    <property type="entry name" value="TEN_YD-shell"/>
    <property type="match status" value="1"/>
</dbReference>
<feature type="compositionally biased region" description="Low complexity" evidence="2">
    <location>
        <begin position="1528"/>
        <end position="1560"/>
    </location>
</feature>
<reference evidence="6" key="1">
    <citation type="journal article" date="2014" name="Int. J. Syst. Evol. Microbiol.">
        <title>Complete genome sequence of Corynebacterium casei LMG S-19264T (=DSM 44701T), isolated from a smear-ripened cheese.</title>
        <authorList>
            <consortium name="US DOE Joint Genome Institute (JGI-PGF)"/>
            <person name="Walter F."/>
            <person name="Albersmeier A."/>
            <person name="Kalinowski J."/>
            <person name="Ruckert C."/>
        </authorList>
    </citation>
    <scope>NUCLEOTIDE SEQUENCE</scope>
    <source>
        <strain evidence="6">CGMCC 1.12827</strain>
    </source>
</reference>
<evidence type="ECO:0000259" key="4">
    <source>
        <dbReference type="Pfam" id="PF21725"/>
    </source>
</evidence>
<feature type="compositionally biased region" description="Basic and acidic residues" evidence="2">
    <location>
        <begin position="496"/>
        <end position="508"/>
    </location>
</feature>
<reference evidence="6" key="2">
    <citation type="submission" date="2020-09" db="EMBL/GenBank/DDBJ databases">
        <authorList>
            <person name="Sun Q."/>
            <person name="Zhou Y."/>
        </authorList>
    </citation>
    <scope>NUCLEOTIDE SEQUENCE</scope>
    <source>
        <strain evidence="6">CGMCC 1.12827</strain>
    </source>
</reference>
<organism evidence="6 7">
    <name type="scientific">Gordonia jinhuaensis</name>
    <dbReference type="NCBI Taxonomy" id="1517702"/>
    <lineage>
        <taxon>Bacteria</taxon>
        <taxon>Bacillati</taxon>
        <taxon>Actinomycetota</taxon>
        <taxon>Actinomycetes</taxon>
        <taxon>Mycobacteriales</taxon>
        <taxon>Gordoniaceae</taxon>
        <taxon>Gordonia</taxon>
    </lineage>
</organism>
<dbReference type="SUPFAM" id="SSF69304">
    <property type="entry name" value="Tricorn protease N-terminal domain"/>
    <property type="match status" value="1"/>
</dbReference>
<evidence type="ECO:0000256" key="1">
    <source>
        <dbReference type="ARBA" id="ARBA00022737"/>
    </source>
</evidence>
<name>A0A916WYP2_9ACTN</name>
<dbReference type="InterPro" id="IPR056823">
    <property type="entry name" value="TEN-like_YD-shell"/>
</dbReference>
<feature type="region of interest" description="Disordered" evidence="2">
    <location>
        <begin position="203"/>
        <end position="228"/>
    </location>
</feature>
<dbReference type="PANTHER" id="PTHR32305:SF15">
    <property type="entry name" value="PROTEIN RHSA-RELATED"/>
    <property type="match status" value="1"/>
</dbReference>
<evidence type="ECO:0000259" key="3">
    <source>
        <dbReference type="Pfam" id="PF20148"/>
    </source>
</evidence>
<evidence type="ECO:0000256" key="2">
    <source>
        <dbReference type="SAM" id="MobiDB-lite"/>
    </source>
</evidence>
<dbReference type="InterPro" id="IPR050708">
    <property type="entry name" value="T6SS_VgrG/RHS"/>
</dbReference>
<evidence type="ECO:0000313" key="7">
    <source>
        <dbReference type="Proteomes" id="UP000621454"/>
    </source>
</evidence>
<dbReference type="Pfam" id="PF05593">
    <property type="entry name" value="RHS_repeat"/>
    <property type="match status" value="3"/>
</dbReference>
<accession>A0A916WYP2</accession>
<feature type="region of interest" description="Disordered" evidence="2">
    <location>
        <begin position="1528"/>
        <end position="1561"/>
    </location>
</feature>
<feature type="compositionally biased region" description="Polar residues" evidence="2">
    <location>
        <begin position="465"/>
        <end position="479"/>
    </location>
</feature>
<dbReference type="InterPro" id="IPR049082">
    <property type="entry name" value="T7SS_signal"/>
</dbReference>
<dbReference type="InterPro" id="IPR006530">
    <property type="entry name" value="YD"/>
</dbReference>
<protein>
    <recommendedName>
        <fullName evidence="8">YD repeat-containing protein</fullName>
    </recommendedName>
</protein>
<feature type="domain" description="Putative T7SS secretion signal" evidence="4">
    <location>
        <begin position="12"/>
        <end position="178"/>
    </location>
</feature>
<dbReference type="Pfam" id="PF20148">
    <property type="entry name" value="DUF6531"/>
    <property type="match status" value="1"/>
</dbReference>
<gene>
    <name evidence="6" type="ORF">GCM10011489_29250</name>
</gene>
<comment type="caution">
    <text evidence="6">The sequence shown here is derived from an EMBL/GenBank/DDBJ whole genome shotgun (WGS) entry which is preliminary data.</text>
</comment>
<evidence type="ECO:0008006" key="8">
    <source>
        <dbReference type="Google" id="ProtNLM"/>
    </source>
</evidence>
<dbReference type="Proteomes" id="UP000621454">
    <property type="component" value="Unassembled WGS sequence"/>
</dbReference>
<proteinExistence type="predicted"/>
<feature type="region of interest" description="Disordered" evidence="2">
    <location>
        <begin position="371"/>
        <end position="528"/>
    </location>
</feature>
<feature type="region of interest" description="Disordered" evidence="2">
    <location>
        <begin position="64"/>
        <end position="85"/>
    </location>
</feature>
<evidence type="ECO:0000259" key="5">
    <source>
        <dbReference type="Pfam" id="PF25023"/>
    </source>
</evidence>
<dbReference type="PANTHER" id="PTHR32305">
    <property type="match status" value="1"/>
</dbReference>
<feature type="compositionally biased region" description="Polar residues" evidence="2">
    <location>
        <begin position="439"/>
        <end position="448"/>
    </location>
</feature>
<feature type="domain" description="DUF6531" evidence="3">
    <location>
        <begin position="525"/>
        <end position="597"/>
    </location>
</feature>
<dbReference type="Gene3D" id="2.180.10.10">
    <property type="entry name" value="RHS repeat-associated core"/>
    <property type="match status" value="3"/>
</dbReference>
<dbReference type="InterPro" id="IPR031325">
    <property type="entry name" value="RHS_repeat"/>
</dbReference>
<feature type="compositionally biased region" description="Low complexity" evidence="2">
    <location>
        <begin position="371"/>
        <end position="418"/>
    </location>
</feature>
<evidence type="ECO:0000313" key="6">
    <source>
        <dbReference type="EMBL" id="GGB39757.1"/>
    </source>
</evidence>
<feature type="domain" description="Putative T7SS secretion signal" evidence="4">
    <location>
        <begin position="184"/>
        <end position="230"/>
    </location>
</feature>
<dbReference type="NCBIfam" id="TIGR01643">
    <property type="entry name" value="YD_repeat_2x"/>
    <property type="match status" value="8"/>
</dbReference>
<dbReference type="Pfam" id="PF21725">
    <property type="entry name" value="T7SS_signal"/>
    <property type="match status" value="2"/>
</dbReference>
<keyword evidence="1" id="KW-0677">Repeat</keyword>
<dbReference type="EMBL" id="BMGC01000024">
    <property type="protein sequence ID" value="GGB39757.1"/>
    <property type="molecule type" value="Genomic_DNA"/>
</dbReference>
<sequence>MSWLGDALSAGENAIDAGEKLVGKAASAGADIVGDGLRDVGLDGAADAVEDLGDAVADHLGATVPERSLDETDDPTELVHGDPGALRDRAGKLASLSASLEEGGNGLRGISVGDWTGEAADGYHDKVNNEFPKWFVAADACHDAGTALTSLADTVEWAQRQAAEAASLWAQAKHLHDEWSRSGGDAPDPGEAVKSRAEDILKSARQQRDSVAHSTASALSSAADAAPPMPTADVRLVENMHDQAAEKAIEYGHAVAGALDSVTGTVKFIRTIQATDPYNMSHPAKYLSNVAAVGAGVVDVAAHPEKLITGLAGEDPGSDPAKATGEVIGNLAQMAIPGPKGVGALGSGAKAGESAAKAGAEAAETGGKSALEAGGAAATTGTRAAESGAGSTARGPGAAAKPTEPKPAGAAAPATKGSADAEKQIADGAAGEAKGPTHSPDSGSSVSTERPDGPSPAATHHESPVESQSLHGSTDTSRAPVQEPASGSHAPQPESMKPDHPAVNDHPVDSSPTKSTEPPDVSGAGEPVDVATGEYYLPVVDVDLPGVLPLRLGRTHRSAFQDGQWFGPSWSSTFDARAVTDADGVTTVDPDGVVLRFPLVTPGEKVESTTGRLWTLERSHLGGYALRDQHGNRCYWFDPKPQLNGADSAVGAFSISAVTDRYNNRILFGYTDMGVPSSVEHSGGYRILVDTADSRIIRYRAVILTPDGVDAHVLREFAYADGNLAAVTNSDGATTTFTYDGSHRIVEWLDSVGQRYANVYDDMGRVTSQSGPGGVWAGTFDYRELTDGTGRVTSYTDAVGATTYYALDVDGRPQRVIDPMGRTTVRKWDVRRNPLSITDPAGAETHFAYTPTGDLARITDSAGNVTEIRYAQPGLPSVVIRPDRTSERFVYDEHRNPVTAVDPAGFTRAMSYSSNGALRSVVDPEGRETLIEVNAAGLAVMVTDPLGRVTAYERDEFGRIIATVTADGRRSCRSYDLEGRVLSETAPDGSVQTWTYDGEGNRVSHINPVGAETRWEFGYFNLPIARIDADGSRTEFEYDLARRLIGVVNALGQRWDYEYFPDGQLARQSDFAGTETTYGYDRAGRLAWKTNGAGQRIDFVYDSLGRNVAESSSDERVEYTYDQLGQTVSARNSAGRLAFEYSASGHVVSESWNDAAVLSDWSPSGNLLLRTTPGGVAARDSYDHSGRLIELACGADRFEFSRDISGRTQRRSWGATAIDFTWDAADRMVRQSLTSHTPALAPQDASCAPGAPSSATSTFGYRGDGTLNYVAATGDTVLIPDSAVSVDVVGRVTSRRAGDSSETFTYDAGQNISSASGDNWSYDRGLLSDDGKTSYGYDGAGRVVRATRRRLSRKPDMWQYGWDAWDRLRWMVDPSGIRWEYDYDALGRRVSKSSSDGSRTRFVWSGTQLVEQVDETSGEVLSWIFEPGEIVPIGQIHGTETPPADSTSFLNLSTDSALPIGACHRVTSIDSSLRSSPTRSACPSRWSTPLTALSPGKLRYRCGDARHGPVKPHHCAFPDSTRTPNPGCSTTCSGTTTPTPDATSAPTHLVWPPHRTTTPTHRTRQSYAIRWGWIRVSTQASRLIMAQSLIRYINVSTRSTTINGRKERGRVAAAPLQISTARLATICYRRKLPMAGRFNIVNGT</sequence>
<keyword evidence="7" id="KW-1185">Reference proteome</keyword>